<dbReference type="Pfam" id="PF01618">
    <property type="entry name" value="MotA_ExbB"/>
    <property type="match status" value="1"/>
</dbReference>
<feature type="transmembrane region" description="Helical" evidence="7">
    <location>
        <begin position="35"/>
        <end position="56"/>
    </location>
</feature>
<evidence type="ECO:0000256" key="4">
    <source>
        <dbReference type="ARBA" id="ARBA00022989"/>
    </source>
</evidence>
<reference evidence="9 10" key="1">
    <citation type="submission" date="2017-06" db="EMBL/GenBank/DDBJ databases">
        <authorList>
            <consortium name="Pathogen Informatics"/>
        </authorList>
    </citation>
    <scope>NUCLEOTIDE SEQUENCE [LARGE SCALE GENOMIC DNA]</scope>
    <source>
        <strain evidence="9 10">NCTC13490</strain>
    </source>
</reference>
<dbReference type="InterPro" id="IPR050790">
    <property type="entry name" value="ExbB/TolQ_transport"/>
</dbReference>
<organism evidence="9 10">
    <name type="scientific">Chryseobacterium taklimakanense</name>
    <dbReference type="NCBI Taxonomy" id="536441"/>
    <lineage>
        <taxon>Bacteria</taxon>
        <taxon>Pseudomonadati</taxon>
        <taxon>Bacteroidota</taxon>
        <taxon>Flavobacteriia</taxon>
        <taxon>Flavobacteriales</taxon>
        <taxon>Weeksellaceae</taxon>
        <taxon>Chryseobacterium group</taxon>
        <taxon>Chryseobacterium</taxon>
    </lineage>
</organism>
<dbReference type="Proteomes" id="UP000215196">
    <property type="component" value="Chromosome 1"/>
</dbReference>
<dbReference type="RefSeq" id="WP_095072065.1">
    <property type="nucleotide sequence ID" value="NZ_LT906465.1"/>
</dbReference>
<evidence type="ECO:0000259" key="8">
    <source>
        <dbReference type="Pfam" id="PF01618"/>
    </source>
</evidence>
<keyword evidence="5 7" id="KW-0472">Membrane</keyword>
<keyword evidence="2" id="KW-1003">Cell membrane</keyword>
<accession>A0A239XHX0</accession>
<evidence type="ECO:0000256" key="6">
    <source>
        <dbReference type="RuleBase" id="RU004057"/>
    </source>
</evidence>
<dbReference type="KEGG" id="ctak:4412677_01564"/>
<dbReference type="AlphaFoldDB" id="A0A239XHX0"/>
<gene>
    <name evidence="9" type="primary">tolQ_2</name>
    <name evidence="9" type="ORF">SAMEA4412677_01564</name>
</gene>
<sequence>MQDSTTVVSTATNAVQLQPEKQVFSLWEILTSGGIIGNVIMILIFLLGVLALYIFLERYFFLKRAAKETPNFLENIKDFVEEGKIQTAVDYCRTINSPESRMIEKGLARIGRPISDISNAMQNQGQLEVSKFEKNLNILASASGAAPMLGFLGTVIGMIMAFFEISNVTGAVSPKLLASGIYTAMATTAAGLLVGIPAYFFYNFLVTQVDRMVLKIQTHVNEFLDTLNKPL</sequence>
<keyword evidence="6" id="KW-0653">Protein transport</keyword>
<evidence type="ECO:0000256" key="1">
    <source>
        <dbReference type="ARBA" id="ARBA00004651"/>
    </source>
</evidence>
<keyword evidence="3 7" id="KW-0812">Transmembrane</keyword>
<protein>
    <submittedName>
        <fullName evidence="9">Colicin uptake protein TolQ</fullName>
    </submittedName>
</protein>
<comment type="subcellular location">
    <subcellularLocation>
        <location evidence="1">Cell membrane</location>
        <topology evidence="1">Multi-pass membrane protein</topology>
    </subcellularLocation>
    <subcellularLocation>
        <location evidence="6">Membrane</location>
        <topology evidence="6">Multi-pass membrane protein</topology>
    </subcellularLocation>
</comment>
<evidence type="ECO:0000256" key="2">
    <source>
        <dbReference type="ARBA" id="ARBA00022475"/>
    </source>
</evidence>
<dbReference type="PANTHER" id="PTHR30625">
    <property type="entry name" value="PROTEIN TOLQ"/>
    <property type="match status" value="1"/>
</dbReference>
<evidence type="ECO:0000256" key="7">
    <source>
        <dbReference type="SAM" id="Phobius"/>
    </source>
</evidence>
<feature type="transmembrane region" description="Helical" evidence="7">
    <location>
        <begin position="136"/>
        <end position="161"/>
    </location>
</feature>
<feature type="transmembrane region" description="Helical" evidence="7">
    <location>
        <begin position="181"/>
        <end position="202"/>
    </location>
</feature>
<name>A0A239XHX0_9FLAO</name>
<proteinExistence type="inferred from homology"/>
<evidence type="ECO:0000256" key="5">
    <source>
        <dbReference type="ARBA" id="ARBA00023136"/>
    </source>
</evidence>
<dbReference type="EMBL" id="LT906465">
    <property type="protein sequence ID" value="SNV46002.1"/>
    <property type="molecule type" value="Genomic_DNA"/>
</dbReference>
<feature type="domain" description="MotA/TolQ/ExbB proton channel" evidence="8">
    <location>
        <begin position="96"/>
        <end position="217"/>
    </location>
</feature>
<evidence type="ECO:0000313" key="9">
    <source>
        <dbReference type="EMBL" id="SNV46002.1"/>
    </source>
</evidence>
<evidence type="ECO:0000256" key="3">
    <source>
        <dbReference type="ARBA" id="ARBA00022692"/>
    </source>
</evidence>
<dbReference type="GO" id="GO:0005886">
    <property type="term" value="C:plasma membrane"/>
    <property type="evidence" value="ECO:0007669"/>
    <property type="project" value="UniProtKB-SubCell"/>
</dbReference>
<dbReference type="InterPro" id="IPR002898">
    <property type="entry name" value="MotA_ExbB_proton_chnl"/>
</dbReference>
<dbReference type="PANTHER" id="PTHR30625:SF17">
    <property type="entry name" value="TOLQ-RELATED"/>
    <property type="match status" value="1"/>
</dbReference>
<keyword evidence="6" id="KW-0813">Transport</keyword>
<comment type="similarity">
    <text evidence="6">Belongs to the exbB/tolQ family.</text>
</comment>
<evidence type="ECO:0000313" key="10">
    <source>
        <dbReference type="Proteomes" id="UP000215196"/>
    </source>
</evidence>
<dbReference type="GO" id="GO:0017038">
    <property type="term" value="P:protein import"/>
    <property type="evidence" value="ECO:0007669"/>
    <property type="project" value="TreeGrafter"/>
</dbReference>
<keyword evidence="4 7" id="KW-1133">Transmembrane helix</keyword>
<keyword evidence="10" id="KW-1185">Reference proteome</keyword>